<feature type="compositionally biased region" description="Acidic residues" evidence="6">
    <location>
        <begin position="338"/>
        <end position="352"/>
    </location>
</feature>
<reference evidence="10" key="1">
    <citation type="submission" date="2012-01" db="EMBL/GenBank/DDBJ databases">
        <title>The Genome Sequence of Oreochromis niloticus (Nile Tilapia).</title>
        <authorList>
            <consortium name="Broad Institute Genome Assembly Team"/>
            <consortium name="Broad Institute Sequencing Platform"/>
            <person name="Di Palma F."/>
            <person name="Johnson J."/>
            <person name="Lander E.S."/>
            <person name="Lindblad-Toh K."/>
        </authorList>
    </citation>
    <scope>NUCLEOTIDE SEQUENCE [LARGE SCALE GENOMIC DNA]</scope>
</reference>
<evidence type="ECO:0000256" key="6">
    <source>
        <dbReference type="SAM" id="MobiDB-lite"/>
    </source>
</evidence>
<accession>A0A669F174</accession>
<feature type="domain" description="Far11/STRP C-terminal" evidence="8">
    <location>
        <begin position="421"/>
        <end position="610"/>
    </location>
</feature>
<dbReference type="InterPro" id="IPR040185">
    <property type="entry name" value="Far11/STRP"/>
</dbReference>
<feature type="region of interest" description="Disordered" evidence="6">
    <location>
        <begin position="1"/>
        <end position="29"/>
    </location>
</feature>
<evidence type="ECO:0000259" key="7">
    <source>
        <dbReference type="SMART" id="SM01292"/>
    </source>
</evidence>
<evidence type="ECO:0000313" key="9">
    <source>
        <dbReference type="Ensembl" id="ENSONIP00000079170.1"/>
    </source>
</evidence>
<dbReference type="GeneTree" id="ENSGT00400000022095"/>
<keyword evidence="4" id="KW-0597">Phosphoprotein</keyword>
<comment type="similarity">
    <text evidence="2">Belongs to the STRIP family.</text>
</comment>
<dbReference type="PANTHER" id="PTHR13239">
    <property type="entry name" value="PROTEIN REQUIRED FOR HYPHAL ANASTOMOSIS HAM-2"/>
    <property type="match status" value="1"/>
</dbReference>
<keyword evidence="10" id="KW-1185">Reference proteome</keyword>
<dbReference type="GO" id="GO:0007010">
    <property type="term" value="P:cytoskeleton organization"/>
    <property type="evidence" value="ECO:0007669"/>
    <property type="project" value="TreeGrafter"/>
</dbReference>
<gene>
    <name evidence="9" type="primary">STRIP1</name>
    <name evidence="9" type="synonym">strip1</name>
</gene>
<evidence type="ECO:0000256" key="5">
    <source>
        <dbReference type="ARBA" id="ARBA00046123"/>
    </source>
</evidence>
<evidence type="ECO:0000259" key="8">
    <source>
        <dbReference type="SMART" id="SM01293"/>
    </source>
</evidence>
<dbReference type="Proteomes" id="UP000005207">
    <property type="component" value="Linkage group LG5"/>
</dbReference>
<comment type="subcellular location">
    <subcellularLocation>
        <location evidence="1">Cytoplasm</location>
    </subcellularLocation>
</comment>
<dbReference type="AlphaFoldDB" id="A0A669F174"/>
<keyword evidence="3" id="KW-0963">Cytoplasm</keyword>
<dbReference type="InterPro" id="IPR021819">
    <property type="entry name" value="Far11/STRP_C"/>
</dbReference>
<feature type="compositionally biased region" description="Basic and acidic residues" evidence="6">
    <location>
        <begin position="1"/>
        <end position="19"/>
    </location>
</feature>
<protein>
    <submittedName>
        <fullName evidence="9">Striatin interacting protein 1</fullName>
    </submittedName>
</protein>
<dbReference type="Ensembl" id="ENSONIT00000086288.1">
    <property type="protein sequence ID" value="ENSONIP00000079170.1"/>
    <property type="gene ID" value="ENSONIG00000018942.2"/>
</dbReference>
<dbReference type="PANTHER" id="PTHR13239:SF7">
    <property type="entry name" value="STRIATIN-INTERACTING PROTEIN 1"/>
    <property type="match status" value="1"/>
</dbReference>
<reference evidence="9" key="3">
    <citation type="submission" date="2025-09" db="UniProtKB">
        <authorList>
            <consortium name="Ensembl"/>
        </authorList>
    </citation>
    <scope>IDENTIFICATION</scope>
</reference>
<evidence type="ECO:0000256" key="1">
    <source>
        <dbReference type="ARBA" id="ARBA00004496"/>
    </source>
</evidence>
<feature type="region of interest" description="Disordered" evidence="6">
    <location>
        <begin position="295"/>
        <end position="314"/>
    </location>
</feature>
<organism evidence="9 10">
    <name type="scientific">Oreochromis niloticus</name>
    <name type="common">Nile tilapia</name>
    <name type="synonym">Tilapia nilotica</name>
    <dbReference type="NCBI Taxonomy" id="8128"/>
    <lineage>
        <taxon>Eukaryota</taxon>
        <taxon>Metazoa</taxon>
        <taxon>Chordata</taxon>
        <taxon>Craniata</taxon>
        <taxon>Vertebrata</taxon>
        <taxon>Euteleostomi</taxon>
        <taxon>Actinopterygii</taxon>
        <taxon>Neopterygii</taxon>
        <taxon>Teleostei</taxon>
        <taxon>Neoteleostei</taxon>
        <taxon>Acanthomorphata</taxon>
        <taxon>Ovalentaria</taxon>
        <taxon>Cichlomorphae</taxon>
        <taxon>Cichliformes</taxon>
        <taxon>Cichlidae</taxon>
        <taxon>African cichlids</taxon>
        <taxon>Pseudocrenilabrinae</taxon>
        <taxon>Oreochromini</taxon>
        <taxon>Oreochromis</taxon>
    </lineage>
</organism>
<dbReference type="SMART" id="SM01292">
    <property type="entry name" value="N1221"/>
    <property type="match status" value="1"/>
</dbReference>
<dbReference type="InterPro" id="IPR012486">
    <property type="entry name" value="Far11/STRP_N"/>
</dbReference>
<evidence type="ECO:0000256" key="2">
    <source>
        <dbReference type="ARBA" id="ARBA00007062"/>
    </source>
</evidence>
<dbReference type="SMART" id="SM01293">
    <property type="entry name" value="DUF3402"/>
    <property type="match status" value="1"/>
</dbReference>
<dbReference type="GO" id="GO:0005829">
    <property type="term" value="C:cytosol"/>
    <property type="evidence" value="ECO:0007669"/>
    <property type="project" value="TreeGrafter"/>
</dbReference>
<dbReference type="Pfam" id="PF07923">
    <property type="entry name" value="N1221"/>
    <property type="match status" value="1"/>
</dbReference>
<evidence type="ECO:0000256" key="4">
    <source>
        <dbReference type="ARBA" id="ARBA00022553"/>
    </source>
</evidence>
<reference evidence="9" key="2">
    <citation type="submission" date="2025-08" db="UniProtKB">
        <authorList>
            <consortium name="Ensembl"/>
        </authorList>
    </citation>
    <scope>IDENTIFICATION</scope>
</reference>
<evidence type="ECO:0000313" key="10">
    <source>
        <dbReference type="Proteomes" id="UP000005207"/>
    </source>
</evidence>
<sequence>MLPNKTRGEFTRNQRKDSEGQSESPDLEFEYSDTDKWAAELSELYSYTEGPEFALNRKCFEEEFRVHVSDKKWTELDEAQHRAHAMRLLDSLEVTAREKRLKVARAILYMAQGTFAECSSEVEVQHWMRYNIFLLLDVGTFSALVELLNMEIDNSAACSSAVRKPAISLADSTDLRVLLNIMYMMVETIQQDDPADKPEWKIIKETFRTELGSPLFNNEPISVMLFGMVTKFCSGHAPHFPMKKVLLLLWKSILFTLGGFEQLQSIKVRKREELGLPPLPEDSIRVIRSMRAASPPASASDLIEQQQKRARREHKVALIKQDNLDAFNEKDPYKADDSREDEDDNDDNDNSIEAETFPLERDEVMPPPIPHPPSERVSFPKGLPWAPKVREKDIENFLESSRSKFIGYTLGSDTDTVVGLPRPIHESIKTLKQVLQHFALYFIRDIEAWLNFTHLKLETCATELLYQGILPSLPQYMIALLKILLAAAPTSKAKTDSINILADVLPEEMPTTVLQSMKLGVDVNRHKEIIVKAISAILLLLLKHFKLNHIYQFEYMAQHLVFANCIPLILKFFNQNIMSYITAKNSISVLDFPYCVVHELPELTRCSVGL</sequence>
<comment type="function">
    <text evidence="5">Plays a role in the regulation of cell morphology and cytoskeletal organization. Required in the cortical actin filament dynamics and cell shape. Part of the striatin-interacting phosphatase and kinase (STRIPAK) complexes. STRIPAK complexes have critical roles in protein (de)phosphorylation and are regulators of multiple signaling pathways including Hippo, MAPK, nuclear receptor and cytoskeleton remodeling. Different types of STRIPAK complexes are involved in a variety of biological processes such as cell growth, differentiation, apoptosis, metabolism and immune regulation.</text>
</comment>
<feature type="region of interest" description="Disordered" evidence="6">
    <location>
        <begin position="327"/>
        <end position="364"/>
    </location>
</feature>
<proteinExistence type="inferred from homology"/>
<dbReference type="Pfam" id="PF11882">
    <property type="entry name" value="DUF3402"/>
    <property type="match status" value="1"/>
</dbReference>
<evidence type="ECO:0000256" key="3">
    <source>
        <dbReference type="ARBA" id="ARBA00022490"/>
    </source>
</evidence>
<name>A0A669F174_ORENI</name>
<feature type="compositionally biased region" description="Basic and acidic residues" evidence="6">
    <location>
        <begin position="327"/>
        <end position="337"/>
    </location>
</feature>
<feature type="domain" description="Far11/STRP N-terminal" evidence="7">
    <location>
        <begin position="24"/>
        <end position="323"/>
    </location>
</feature>